<feature type="domain" description="DUF374" evidence="8">
    <location>
        <begin position="434"/>
        <end position="488"/>
    </location>
</feature>
<dbReference type="CDD" id="cd00609">
    <property type="entry name" value="AAT_like"/>
    <property type="match status" value="1"/>
</dbReference>
<feature type="non-terminal residue" evidence="10">
    <location>
        <position position="948"/>
    </location>
</feature>
<comment type="similarity">
    <text evidence="2">Belongs to the class-I pyridoxal-phosphate-dependent aminotransferase family.</text>
</comment>
<feature type="transmembrane region" description="Helical" evidence="6">
    <location>
        <begin position="510"/>
        <end position="532"/>
    </location>
</feature>
<feature type="domain" description="Aminotransferase class I/classII large" evidence="7">
    <location>
        <begin position="9"/>
        <end position="370"/>
    </location>
</feature>
<dbReference type="PANTHER" id="PTHR46383:SF1">
    <property type="entry name" value="ASPARTATE AMINOTRANSFERASE"/>
    <property type="match status" value="1"/>
</dbReference>
<comment type="caution">
    <text evidence="10">The sequence shown here is derived from an EMBL/GenBank/DDBJ whole genome shotgun (WGS) entry which is preliminary data.</text>
</comment>
<dbReference type="Pfam" id="PF04028">
    <property type="entry name" value="DUF374"/>
    <property type="match status" value="1"/>
</dbReference>
<evidence type="ECO:0000259" key="8">
    <source>
        <dbReference type="Pfam" id="PF04028"/>
    </source>
</evidence>
<dbReference type="Pfam" id="PF04413">
    <property type="entry name" value="Glycos_transf_N"/>
    <property type="match status" value="1"/>
</dbReference>
<dbReference type="InterPro" id="IPR050596">
    <property type="entry name" value="AspAT/PAT-like"/>
</dbReference>
<dbReference type="InterPro" id="IPR007172">
    <property type="entry name" value="DUF374"/>
</dbReference>
<keyword evidence="11" id="KW-1185">Reference proteome</keyword>
<evidence type="ECO:0000256" key="6">
    <source>
        <dbReference type="SAM" id="Phobius"/>
    </source>
</evidence>
<keyword evidence="6" id="KW-0472">Membrane</keyword>
<feature type="domain" description="3-deoxy-D-manno-octulosonic-acid transferase N-terminal" evidence="9">
    <location>
        <begin position="539"/>
        <end position="733"/>
    </location>
</feature>
<feature type="non-terminal residue" evidence="10">
    <location>
        <position position="1"/>
    </location>
</feature>
<evidence type="ECO:0000259" key="7">
    <source>
        <dbReference type="Pfam" id="PF00155"/>
    </source>
</evidence>
<evidence type="ECO:0000256" key="5">
    <source>
        <dbReference type="ARBA" id="ARBA00022898"/>
    </source>
</evidence>
<dbReference type="Gene3D" id="3.90.1150.10">
    <property type="entry name" value="Aspartate Aminotransferase, domain 1"/>
    <property type="match status" value="1"/>
</dbReference>
<dbReference type="PANTHER" id="PTHR46383">
    <property type="entry name" value="ASPARTATE AMINOTRANSFERASE"/>
    <property type="match status" value="1"/>
</dbReference>
<keyword evidence="3 10" id="KW-0032">Aminotransferase</keyword>
<dbReference type="InterPro" id="IPR007507">
    <property type="entry name" value="Glycos_transf_N"/>
</dbReference>
<dbReference type="Gene3D" id="3.40.50.11720">
    <property type="entry name" value="3-Deoxy-D-manno-octulosonic-acid transferase, N-terminal domain"/>
    <property type="match status" value="1"/>
</dbReference>
<protein>
    <submittedName>
        <fullName evidence="10">Aspartate/prephenate aminotransferase</fullName>
    </submittedName>
</protein>
<gene>
    <name evidence="10" type="primary">aatA_0</name>
    <name evidence="10" type="ORF">Bhyg_00196</name>
</gene>
<keyword evidence="4" id="KW-0808">Transferase</keyword>
<evidence type="ECO:0000256" key="4">
    <source>
        <dbReference type="ARBA" id="ARBA00022679"/>
    </source>
</evidence>
<dbReference type="InterPro" id="IPR015421">
    <property type="entry name" value="PyrdxlP-dep_Trfase_major"/>
</dbReference>
<keyword evidence="5" id="KW-0663">Pyridoxal phosphate</keyword>
<keyword evidence="6" id="KW-0812">Transmembrane</keyword>
<dbReference type="OrthoDB" id="7790718at2759"/>
<dbReference type="GO" id="GO:0006520">
    <property type="term" value="P:amino acid metabolic process"/>
    <property type="evidence" value="ECO:0007669"/>
    <property type="project" value="InterPro"/>
</dbReference>
<dbReference type="GO" id="GO:0033854">
    <property type="term" value="F:glutamate-prephenate aminotransferase activity"/>
    <property type="evidence" value="ECO:0007669"/>
    <property type="project" value="UniProtKB-ARBA"/>
</dbReference>
<dbReference type="Gene3D" id="3.40.50.2000">
    <property type="entry name" value="Glycogen Phosphorylase B"/>
    <property type="match status" value="1"/>
</dbReference>
<dbReference type="InterPro" id="IPR038107">
    <property type="entry name" value="Glycos_transf_N_sf"/>
</dbReference>
<dbReference type="PROSITE" id="PS00105">
    <property type="entry name" value="AA_TRANSFER_CLASS_1"/>
    <property type="match status" value="1"/>
</dbReference>
<dbReference type="EMBL" id="WJQU01000001">
    <property type="protein sequence ID" value="KAJ6644999.1"/>
    <property type="molecule type" value="Genomic_DNA"/>
</dbReference>
<organism evidence="10 11">
    <name type="scientific">Pseudolycoriella hygida</name>
    <dbReference type="NCBI Taxonomy" id="35572"/>
    <lineage>
        <taxon>Eukaryota</taxon>
        <taxon>Metazoa</taxon>
        <taxon>Ecdysozoa</taxon>
        <taxon>Arthropoda</taxon>
        <taxon>Hexapoda</taxon>
        <taxon>Insecta</taxon>
        <taxon>Pterygota</taxon>
        <taxon>Neoptera</taxon>
        <taxon>Endopterygota</taxon>
        <taxon>Diptera</taxon>
        <taxon>Nematocera</taxon>
        <taxon>Sciaroidea</taxon>
        <taxon>Sciaridae</taxon>
        <taxon>Pseudolycoriella</taxon>
    </lineage>
</organism>
<reference evidence="10" key="1">
    <citation type="submission" date="2022-07" db="EMBL/GenBank/DDBJ databases">
        <authorList>
            <person name="Trinca V."/>
            <person name="Uliana J.V.C."/>
            <person name="Torres T.T."/>
            <person name="Ward R.J."/>
            <person name="Monesi N."/>
        </authorList>
    </citation>
    <scope>NUCLEOTIDE SEQUENCE</scope>
    <source>
        <strain evidence="10">HSMRA1968</strain>
        <tissue evidence="10">Whole embryos</tissue>
    </source>
</reference>
<dbReference type="InterPro" id="IPR004839">
    <property type="entry name" value="Aminotransferase_I/II_large"/>
</dbReference>
<dbReference type="GO" id="GO:0030170">
    <property type="term" value="F:pyridoxal phosphate binding"/>
    <property type="evidence" value="ECO:0007669"/>
    <property type="project" value="InterPro"/>
</dbReference>
<dbReference type="InterPro" id="IPR004838">
    <property type="entry name" value="NHTrfase_class1_PyrdxlP-BS"/>
</dbReference>
<sequence length="948" mass="107023">TIELKKLGKDIISLGAGEPDFDTPDNIKEAAIAAIRMGITKYTNVSGMLELKQAVQTKFKNENNLDYSLDEIIISSGGKQVIYNLFMASLEGGDEVIIPSPYWVSYPDMVILAGGTPVFINCDIRSNFKLNTDALERIISTKTKWIIINSPSNPTGATYTYNELRDIAELLRNYPHINVMSDDIYEHIIFDNFKYYTFAQVAPDLKDRIFTVNGVSKSYSMTGWRIGYGAGFKPLVKAMTIIQSQSTSNPSSISQMASIEALTGPQNLLAINAQNFEKKRDLALSILSNIKYLSCYKPGGAFYLFPKCKDLFGLTTPNGKIIKNSNDFAEYLLEEDGVAVVAGVAFGLEGYFRISYATSIENLQEGCLRIERACEKLNVTSSLLYIYLRIVYFTSYWQFIFCNSYSKRKFLTEKGVIFAFWHNRLVLGPGIFAGHRNIYGIISPHSDGQVISKIVNKFGFGVINGSTNKKAVVALKTIIKKLNDGIIVKIGTPIELVEDENQNNINLQQALMELIFLSLPIYFILLIFRVLAGKEDIKRISERFASCRAINNKNGDNLKSLFYKENDFLIWLHAASMGESLIAITLVENISDLWLKSGRQLSLKFLVTSGTVSSSSMLQQKLPSTAIHQFIPIDNIMFVKKFFKNWRPNLGIFIESELWPALLSEGKKHCKLLLVNARLSDKSFKSWQKMSCLFRSIVNNFSQIITQSITDFQKFTHLGVKSNIINLGNIKFANKQLLVNEAKLDILGTHLGDKKIIVFASTHFEDEQILFNIIKPIKQQYPDCYFILIPRHPERKNDICAMCRKHELSYSVRSQNSNVPLITDDLYIVDTFGELGLFFSLAYITFVGGSFKQGGHNIVEPAYFSNYIIFGPDMSNFADMAKNMIDQKAGVQIHNQTELLSKINYLLGEDGGKEAKIYQANALKFVNKNQQILRDYLAIIEQYLPEKM</sequence>
<dbReference type="Proteomes" id="UP001151699">
    <property type="component" value="Chromosome A"/>
</dbReference>
<dbReference type="Gene3D" id="3.40.640.10">
    <property type="entry name" value="Type I PLP-dependent aspartate aminotransferase-like (Major domain)"/>
    <property type="match status" value="1"/>
</dbReference>
<dbReference type="InterPro" id="IPR015422">
    <property type="entry name" value="PyrdxlP-dep_Trfase_small"/>
</dbReference>
<keyword evidence="6" id="KW-1133">Transmembrane helix</keyword>
<dbReference type="SUPFAM" id="SSF53383">
    <property type="entry name" value="PLP-dependent transferases"/>
    <property type="match status" value="1"/>
</dbReference>
<dbReference type="AlphaFoldDB" id="A0A9Q0N7E0"/>
<dbReference type="PRINTS" id="PR00753">
    <property type="entry name" value="ACCSYNTHASE"/>
</dbReference>
<dbReference type="Pfam" id="PF00155">
    <property type="entry name" value="Aminotran_1_2"/>
    <property type="match status" value="1"/>
</dbReference>
<evidence type="ECO:0000256" key="3">
    <source>
        <dbReference type="ARBA" id="ARBA00022576"/>
    </source>
</evidence>
<evidence type="ECO:0000256" key="2">
    <source>
        <dbReference type="ARBA" id="ARBA00007441"/>
    </source>
</evidence>
<name>A0A9Q0N7E0_9DIPT</name>
<evidence type="ECO:0000313" key="10">
    <source>
        <dbReference type="EMBL" id="KAJ6644999.1"/>
    </source>
</evidence>
<dbReference type="InterPro" id="IPR015424">
    <property type="entry name" value="PyrdxlP-dep_Trfase"/>
</dbReference>
<dbReference type="GO" id="GO:0033853">
    <property type="term" value="F:aspartate-prephenate aminotransferase activity"/>
    <property type="evidence" value="ECO:0007669"/>
    <property type="project" value="UniProtKB-ARBA"/>
</dbReference>
<comment type="cofactor">
    <cofactor evidence="1">
        <name>pyridoxal 5'-phosphate</name>
        <dbReference type="ChEBI" id="CHEBI:597326"/>
    </cofactor>
</comment>
<dbReference type="FunFam" id="3.40.640.10:FF:000033">
    <property type="entry name" value="Aspartate aminotransferase"/>
    <property type="match status" value="1"/>
</dbReference>
<accession>A0A9Q0N7E0</accession>
<evidence type="ECO:0000256" key="1">
    <source>
        <dbReference type="ARBA" id="ARBA00001933"/>
    </source>
</evidence>
<proteinExistence type="inferred from homology"/>
<evidence type="ECO:0000313" key="11">
    <source>
        <dbReference type="Proteomes" id="UP001151699"/>
    </source>
</evidence>
<evidence type="ECO:0000259" key="9">
    <source>
        <dbReference type="Pfam" id="PF04413"/>
    </source>
</evidence>